<evidence type="ECO:0000313" key="8">
    <source>
        <dbReference type="Proteomes" id="UP000823854"/>
    </source>
</evidence>
<gene>
    <name evidence="7" type="ORF">H9932_14440</name>
</gene>
<proteinExistence type="predicted"/>
<dbReference type="PANTHER" id="PTHR36974">
    <property type="entry name" value="MEMBRANE PROTEIN-RELATED"/>
    <property type="match status" value="1"/>
</dbReference>
<accession>A0A9D2TJK4</accession>
<evidence type="ECO:0000313" key="7">
    <source>
        <dbReference type="EMBL" id="HJC70857.1"/>
    </source>
</evidence>
<keyword evidence="4 5" id="KW-0472">Membrane</keyword>
<evidence type="ECO:0000256" key="3">
    <source>
        <dbReference type="ARBA" id="ARBA00022989"/>
    </source>
</evidence>
<dbReference type="Pfam" id="PF07291">
    <property type="entry name" value="MauE"/>
    <property type="match status" value="1"/>
</dbReference>
<feature type="transmembrane region" description="Helical" evidence="5">
    <location>
        <begin position="7"/>
        <end position="24"/>
    </location>
</feature>
<dbReference type="AlphaFoldDB" id="A0A9D2TJK4"/>
<evidence type="ECO:0000259" key="6">
    <source>
        <dbReference type="Pfam" id="PF07291"/>
    </source>
</evidence>
<dbReference type="InterPro" id="IPR009908">
    <property type="entry name" value="Methylamine_util_MauE"/>
</dbReference>
<comment type="caution">
    <text evidence="7">The sequence shown here is derived from an EMBL/GenBank/DDBJ whole genome shotgun (WGS) entry which is preliminary data.</text>
</comment>
<sequence>MIRGRRTAAFLGALLGGAGVLHMIRPEHFDRIVPPALPGPARGYTYASGVAELGVAGLLAVPRTRRLGGLAAAALFVAVFPANVQMAYDWRHDSPRRRAIACGRLPLQGLLIAQALHVARR</sequence>
<evidence type="ECO:0000256" key="1">
    <source>
        <dbReference type="ARBA" id="ARBA00004141"/>
    </source>
</evidence>
<reference evidence="7" key="2">
    <citation type="submission" date="2021-04" db="EMBL/GenBank/DDBJ databases">
        <authorList>
            <person name="Gilroy R."/>
        </authorList>
    </citation>
    <scope>NUCLEOTIDE SEQUENCE</scope>
    <source>
        <strain evidence="7">CHK130-7132</strain>
    </source>
</reference>
<protein>
    <recommendedName>
        <fullName evidence="6">Methylamine utilisation protein MauE domain-containing protein</fullName>
    </recommendedName>
</protein>
<evidence type="ECO:0000256" key="4">
    <source>
        <dbReference type="ARBA" id="ARBA00023136"/>
    </source>
</evidence>
<dbReference type="PANTHER" id="PTHR36974:SF1">
    <property type="entry name" value="DOXX FAMILY MEMBRANE PROTEIN"/>
    <property type="match status" value="1"/>
</dbReference>
<dbReference type="EMBL" id="DWWC01000308">
    <property type="protein sequence ID" value="HJC70857.1"/>
    <property type="molecule type" value="Genomic_DNA"/>
</dbReference>
<keyword evidence="3 5" id="KW-1133">Transmembrane helix</keyword>
<dbReference type="Proteomes" id="UP000823854">
    <property type="component" value="Unassembled WGS sequence"/>
</dbReference>
<reference evidence="7" key="1">
    <citation type="journal article" date="2021" name="PeerJ">
        <title>Extensive microbial diversity within the chicken gut microbiome revealed by metagenomics and culture.</title>
        <authorList>
            <person name="Gilroy R."/>
            <person name="Ravi A."/>
            <person name="Getino M."/>
            <person name="Pursley I."/>
            <person name="Horton D.L."/>
            <person name="Alikhan N.F."/>
            <person name="Baker D."/>
            <person name="Gharbi K."/>
            <person name="Hall N."/>
            <person name="Watson M."/>
            <person name="Adriaenssens E.M."/>
            <person name="Foster-Nyarko E."/>
            <person name="Jarju S."/>
            <person name="Secka A."/>
            <person name="Antonio M."/>
            <person name="Oren A."/>
            <person name="Chaudhuri R.R."/>
            <person name="La Ragione R."/>
            <person name="Hildebrand F."/>
            <person name="Pallen M.J."/>
        </authorList>
    </citation>
    <scope>NUCLEOTIDE SEQUENCE</scope>
    <source>
        <strain evidence="7">CHK130-7132</strain>
    </source>
</reference>
<evidence type="ECO:0000256" key="5">
    <source>
        <dbReference type="SAM" id="Phobius"/>
    </source>
</evidence>
<comment type="subcellular location">
    <subcellularLocation>
        <location evidence="1">Membrane</location>
        <topology evidence="1">Multi-pass membrane protein</topology>
    </subcellularLocation>
</comment>
<feature type="transmembrane region" description="Helical" evidence="5">
    <location>
        <begin position="68"/>
        <end position="88"/>
    </location>
</feature>
<feature type="domain" description="Methylamine utilisation protein MauE" evidence="6">
    <location>
        <begin position="8"/>
        <end position="80"/>
    </location>
</feature>
<feature type="transmembrane region" description="Helical" evidence="5">
    <location>
        <begin position="44"/>
        <end position="61"/>
    </location>
</feature>
<evidence type="ECO:0000256" key="2">
    <source>
        <dbReference type="ARBA" id="ARBA00022692"/>
    </source>
</evidence>
<dbReference type="GO" id="GO:0016020">
    <property type="term" value="C:membrane"/>
    <property type="evidence" value="ECO:0007669"/>
    <property type="project" value="UniProtKB-SubCell"/>
</dbReference>
<name>A0A9D2TJK4_9MICO</name>
<dbReference type="GO" id="GO:0030416">
    <property type="term" value="P:methylamine metabolic process"/>
    <property type="evidence" value="ECO:0007669"/>
    <property type="project" value="InterPro"/>
</dbReference>
<keyword evidence="2 5" id="KW-0812">Transmembrane</keyword>
<organism evidence="7 8">
    <name type="scientific">Candidatus Brachybacterium intestinipullorum</name>
    <dbReference type="NCBI Taxonomy" id="2838512"/>
    <lineage>
        <taxon>Bacteria</taxon>
        <taxon>Bacillati</taxon>
        <taxon>Actinomycetota</taxon>
        <taxon>Actinomycetes</taxon>
        <taxon>Micrococcales</taxon>
        <taxon>Dermabacteraceae</taxon>
        <taxon>Brachybacterium</taxon>
    </lineage>
</organism>